<accession>A0AAV4AG68</accession>
<evidence type="ECO:0000313" key="1">
    <source>
        <dbReference type="EMBL" id="GFO05778.1"/>
    </source>
</evidence>
<protein>
    <submittedName>
        <fullName evidence="1">Uncharacterized protein</fullName>
    </submittedName>
</protein>
<dbReference type="EMBL" id="BLXT01003752">
    <property type="protein sequence ID" value="GFO05778.1"/>
    <property type="molecule type" value="Genomic_DNA"/>
</dbReference>
<organism evidence="1 2">
    <name type="scientific">Plakobranchus ocellatus</name>
    <dbReference type="NCBI Taxonomy" id="259542"/>
    <lineage>
        <taxon>Eukaryota</taxon>
        <taxon>Metazoa</taxon>
        <taxon>Spiralia</taxon>
        <taxon>Lophotrochozoa</taxon>
        <taxon>Mollusca</taxon>
        <taxon>Gastropoda</taxon>
        <taxon>Heterobranchia</taxon>
        <taxon>Euthyneura</taxon>
        <taxon>Panpulmonata</taxon>
        <taxon>Sacoglossa</taxon>
        <taxon>Placobranchoidea</taxon>
        <taxon>Plakobranchidae</taxon>
        <taxon>Plakobranchus</taxon>
    </lineage>
</organism>
<gene>
    <name evidence="1" type="ORF">PoB_003228300</name>
</gene>
<reference evidence="1 2" key="1">
    <citation type="journal article" date="2021" name="Elife">
        <title>Chloroplast acquisition without the gene transfer in kleptoplastic sea slugs, Plakobranchus ocellatus.</title>
        <authorList>
            <person name="Maeda T."/>
            <person name="Takahashi S."/>
            <person name="Yoshida T."/>
            <person name="Shimamura S."/>
            <person name="Takaki Y."/>
            <person name="Nagai Y."/>
            <person name="Toyoda A."/>
            <person name="Suzuki Y."/>
            <person name="Arimoto A."/>
            <person name="Ishii H."/>
            <person name="Satoh N."/>
            <person name="Nishiyama T."/>
            <person name="Hasebe M."/>
            <person name="Maruyama T."/>
            <person name="Minagawa J."/>
            <person name="Obokata J."/>
            <person name="Shigenobu S."/>
        </authorList>
    </citation>
    <scope>NUCLEOTIDE SEQUENCE [LARGE SCALE GENOMIC DNA]</scope>
</reference>
<proteinExistence type="predicted"/>
<dbReference type="AlphaFoldDB" id="A0AAV4AG68"/>
<comment type="caution">
    <text evidence="1">The sequence shown here is derived from an EMBL/GenBank/DDBJ whole genome shotgun (WGS) entry which is preliminary data.</text>
</comment>
<name>A0AAV4AG68_9GAST</name>
<evidence type="ECO:0000313" key="2">
    <source>
        <dbReference type="Proteomes" id="UP000735302"/>
    </source>
</evidence>
<sequence>MAQTRPVIWRDLSVAGSTLPKRRPGLTDEFGTVIISNDVVSTEITDKSYTGNININQTTGKRRLWRGRLGFEPGTCNNCTASSFAIWNAKDLYS</sequence>
<dbReference type="Proteomes" id="UP000735302">
    <property type="component" value="Unassembled WGS sequence"/>
</dbReference>
<keyword evidence="2" id="KW-1185">Reference proteome</keyword>